<accession>A0A0B8PEE5</accession>
<feature type="compositionally biased region" description="Basic residues" evidence="1">
    <location>
        <begin position="141"/>
        <end position="159"/>
    </location>
</feature>
<dbReference type="AlphaFoldDB" id="A0A0B8PEE5"/>
<feature type="compositionally biased region" description="Low complexity" evidence="1">
    <location>
        <begin position="181"/>
        <end position="193"/>
    </location>
</feature>
<dbReference type="Proteomes" id="UP000031670">
    <property type="component" value="Unassembled WGS sequence"/>
</dbReference>
<comment type="caution">
    <text evidence="3">The sequence shown here is derived from an EMBL/GenBank/DDBJ whole genome shotgun (WGS) entry which is preliminary data.</text>
</comment>
<dbReference type="Pfam" id="PF11842">
    <property type="entry name" value="DUF3362"/>
    <property type="match status" value="1"/>
</dbReference>
<dbReference type="PANTHER" id="PTHR32331:SF0">
    <property type="entry name" value="UPF0313 PROTEIN YGIQ"/>
    <property type="match status" value="1"/>
</dbReference>
<dbReference type="InterPro" id="IPR024560">
    <property type="entry name" value="UPF0313_C"/>
</dbReference>
<feature type="domain" description="UPF0313" evidence="2">
    <location>
        <begin position="46"/>
        <end position="205"/>
    </location>
</feature>
<reference evidence="3 4" key="2">
    <citation type="submission" date="2015-01" db="EMBL/GenBank/DDBJ databases">
        <authorList>
            <consortium name="NBRP consortium"/>
            <person name="Sawabe T."/>
            <person name="Meirelles P."/>
            <person name="Feng G."/>
            <person name="Sayaka M."/>
            <person name="Hattori M."/>
            <person name="Ohkuma M."/>
        </authorList>
    </citation>
    <scope>NUCLEOTIDE SEQUENCE [LARGE SCALE GENOMIC DNA]</scope>
    <source>
        <strain evidence="3 4">JCM19232</strain>
    </source>
</reference>
<proteinExistence type="predicted"/>
<protein>
    <recommendedName>
        <fullName evidence="2">UPF0313 domain-containing protein</fullName>
    </recommendedName>
</protein>
<dbReference type="InterPro" id="IPR022946">
    <property type="entry name" value="UPF0313"/>
</dbReference>
<organism evidence="3 4">
    <name type="scientific">Vibrio ishigakensis</name>
    <dbReference type="NCBI Taxonomy" id="1481914"/>
    <lineage>
        <taxon>Bacteria</taxon>
        <taxon>Pseudomonadati</taxon>
        <taxon>Pseudomonadota</taxon>
        <taxon>Gammaproteobacteria</taxon>
        <taxon>Vibrionales</taxon>
        <taxon>Vibrionaceae</taxon>
        <taxon>Vibrio</taxon>
    </lineage>
</organism>
<evidence type="ECO:0000256" key="1">
    <source>
        <dbReference type="SAM" id="MobiDB-lite"/>
    </source>
</evidence>
<name>A0A0B8PEE5_9VIBR</name>
<feature type="compositionally biased region" description="Basic residues" evidence="1">
    <location>
        <begin position="201"/>
        <end position="212"/>
    </location>
</feature>
<sequence length="212" mass="24083">MFEQYSKEAGKKQYLIPYFISAHPGTEDEDMVNLAMWLKSNNYECDQVQNFYPSPMCNATAMYYSETNPLKRVKYKKREEVPVAKGERQRRLHKALLRYHDPDNWPMIREALISMGKKYLIGDKPGCLVPAEDIDKSTPAQRRKSGRHGANRFATKHTKNQPDIRNPKSNGKPKANGSSAGNKQQGGNKTGQGKPAGNKAHQGKPARPKRRR</sequence>
<feature type="region of interest" description="Disordered" evidence="1">
    <location>
        <begin position="135"/>
        <end position="212"/>
    </location>
</feature>
<evidence type="ECO:0000259" key="2">
    <source>
        <dbReference type="Pfam" id="PF11842"/>
    </source>
</evidence>
<reference evidence="3 4" key="1">
    <citation type="submission" date="2015-01" db="EMBL/GenBank/DDBJ databases">
        <title>Vibrio sp. C5 JCM 19232 whole genome shotgun sequence.</title>
        <authorList>
            <person name="Sawabe T."/>
            <person name="Meirelles P."/>
            <person name="Feng G."/>
            <person name="Sayaka M."/>
            <person name="Hattori M."/>
            <person name="Ohkuma M."/>
        </authorList>
    </citation>
    <scope>NUCLEOTIDE SEQUENCE [LARGE SCALE GENOMIC DNA]</scope>
    <source>
        <strain evidence="3 4">JCM19232</strain>
    </source>
</reference>
<dbReference type="PANTHER" id="PTHR32331">
    <property type="entry name" value="UPF0313 PROTEIN YGIQ"/>
    <property type="match status" value="1"/>
</dbReference>
<evidence type="ECO:0000313" key="4">
    <source>
        <dbReference type="Proteomes" id="UP000031670"/>
    </source>
</evidence>
<dbReference type="EMBL" id="BBSA01000007">
    <property type="protein sequence ID" value="GAM63002.1"/>
    <property type="molecule type" value="Genomic_DNA"/>
</dbReference>
<gene>
    <name evidence="3" type="ORF">JCM19232_4679</name>
</gene>
<evidence type="ECO:0000313" key="3">
    <source>
        <dbReference type="EMBL" id="GAM63002.1"/>
    </source>
</evidence>